<protein>
    <submittedName>
        <fullName evidence="2">DUF4271 domain-containing protein</fullName>
    </submittedName>
</protein>
<name>A0ABW3CV51_9FLAO</name>
<feature type="transmembrane region" description="Helical" evidence="1">
    <location>
        <begin position="95"/>
        <end position="113"/>
    </location>
</feature>
<keyword evidence="1" id="KW-1133">Transmembrane helix</keyword>
<dbReference type="Proteomes" id="UP001596978">
    <property type="component" value="Unassembled WGS sequence"/>
</dbReference>
<organism evidence="2 3">
    <name type="scientific">Sungkyunkwania multivorans</name>
    <dbReference type="NCBI Taxonomy" id="1173618"/>
    <lineage>
        <taxon>Bacteria</taxon>
        <taxon>Pseudomonadati</taxon>
        <taxon>Bacteroidota</taxon>
        <taxon>Flavobacteriia</taxon>
        <taxon>Flavobacteriales</taxon>
        <taxon>Flavobacteriaceae</taxon>
        <taxon>Sungkyunkwania</taxon>
    </lineage>
</organism>
<feature type="transmembrane region" description="Helical" evidence="1">
    <location>
        <begin position="163"/>
        <end position="182"/>
    </location>
</feature>
<evidence type="ECO:0000313" key="2">
    <source>
        <dbReference type="EMBL" id="MFD0861060.1"/>
    </source>
</evidence>
<dbReference type="RefSeq" id="WP_386403366.1">
    <property type="nucleotide sequence ID" value="NZ_JBHTJH010000003.1"/>
</dbReference>
<dbReference type="Pfam" id="PF14093">
    <property type="entry name" value="DUF4271"/>
    <property type="match status" value="1"/>
</dbReference>
<keyword evidence="3" id="KW-1185">Reference proteome</keyword>
<dbReference type="InterPro" id="IPR025367">
    <property type="entry name" value="DUF4271"/>
</dbReference>
<feature type="transmembrane region" description="Helical" evidence="1">
    <location>
        <begin position="194"/>
        <end position="215"/>
    </location>
</feature>
<sequence length="220" mass="25834">MTYHLRHIATDDWMTIIFMTCLLLIVTSKALFPFRFIHFHTLPTSNKYLLLYGKDKNPIPARFNILLFVVQVLSFSALIVLALYQLEVRSSDATLFIQVTTFLTAFVGLKYLLEKIVAVTFEFEGILDQYNFQKLSYRNLIAQYILPLLLLTTYAPFGQKTFFFVTIVLFGLLNCISFYIVLKNHQNLISKHFFYFILYLCAFEIAPYLIVYKLVSNRYF</sequence>
<feature type="transmembrane region" description="Helical" evidence="1">
    <location>
        <begin position="63"/>
        <end position="83"/>
    </location>
</feature>
<comment type="caution">
    <text evidence="2">The sequence shown here is derived from an EMBL/GenBank/DDBJ whole genome shotgun (WGS) entry which is preliminary data.</text>
</comment>
<dbReference type="EMBL" id="JBHTJH010000003">
    <property type="protein sequence ID" value="MFD0861060.1"/>
    <property type="molecule type" value="Genomic_DNA"/>
</dbReference>
<accession>A0ABW3CV51</accession>
<keyword evidence="1" id="KW-0812">Transmembrane</keyword>
<feature type="transmembrane region" description="Helical" evidence="1">
    <location>
        <begin position="140"/>
        <end position="157"/>
    </location>
</feature>
<proteinExistence type="predicted"/>
<keyword evidence="1" id="KW-0472">Membrane</keyword>
<reference evidence="3" key="1">
    <citation type="journal article" date="2019" name="Int. J. Syst. Evol. Microbiol.">
        <title>The Global Catalogue of Microorganisms (GCM) 10K type strain sequencing project: providing services to taxonomists for standard genome sequencing and annotation.</title>
        <authorList>
            <consortium name="The Broad Institute Genomics Platform"/>
            <consortium name="The Broad Institute Genome Sequencing Center for Infectious Disease"/>
            <person name="Wu L."/>
            <person name="Ma J."/>
        </authorList>
    </citation>
    <scope>NUCLEOTIDE SEQUENCE [LARGE SCALE GENOMIC DNA]</scope>
    <source>
        <strain evidence="3">CCUG 62952</strain>
    </source>
</reference>
<gene>
    <name evidence="2" type="ORF">ACFQ1M_02470</name>
</gene>
<evidence type="ECO:0000256" key="1">
    <source>
        <dbReference type="SAM" id="Phobius"/>
    </source>
</evidence>
<feature type="transmembrane region" description="Helical" evidence="1">
    <location>
        <begin position="13"/>
        <end position="32"/>
    </location>
</feature>
<evidence type="ECO:0000313" key="3">
    <source>
        <dbReference type="Proteomes" id="UP001596978"/>
    </source>
</evidence>